<dbReference type="AlphaFoldDB" id="A0AAD7XLB2"/>
<dbReference type="GO" id="GO:0016020">
    <property type="term" value="C:membrane"/>
    <property type="evidence" value="ECO:0007669"/>
    <property type="project" value="UniProtKB-SubCell"/>
</dbReference>
<dbReference type="InterPro" id="IPR048254">
    <property type="entry name" value="CDP_ALCOHOL_P_TRANSF_CS"/>
</dbReference>
<evidence type="ECO:0000256" key="5">
    <source>
        <dbReference type="RuleBase" id="RU003750"/>
    </source>
</evidence>
<evidence type="ECO:0008006" key="9">
    <source>
        <dbReference type="Google" id="ProtNLM"/>
    </source>
</evidence>
<feature type="transmembrane region" description="Helical" evidence="6">
    <location>
        <begin position="340"/>
        <end position="372"/>
    </location>
</feature>
<dbReference type="Proteomes" id="UP001230188">
    <property type="component" value="Unassembled WGS sequence"/>
</dbReference>
<keyword evidence="6" id="KW-1133">Transmembrane helix</keyword>
<feature type="transmembrane region" description="Helical" evidence="6">
    <location>
        <begin position="253"/>
        <end position="272"/>
    </location>
</feature>
<dbReference type="Pfam" id="PF01066">
    <property type="entry name" value="CDP-OH_P_transf"/>
    <property type="match status" value="1"/>
</dbReference>
<comment type="caution">
    <text evidence="7">The sequence shown here is derived from an EMBL/GenBank/DDBJ whole genome shotgun (WGS) entry which is preliminary data.</text>
</comment>
<keyword evidence="3 5" id="KW-0808">Transferase</keyword>
<comment type="subcellular location">
    <subcellularLocation>
        <location evidence="1">Membrane</location>
    </subcellularLocation>
</comment>
<dbReference type="InterPro" id="IPR014472">
    <property type="entry name" value="CHOPT"/>
</dbReference>
<dbReference type="GO" id="GO:0008654">
    <property type="term" value="P:phospholipid biosynthetic process"/>
    <property type="evidence" value="ECO:0007669"/>
    <property type="project" value="InterPro"/>
</dbReference>
<organism evidence="7 8">
    <name type="scientific">Chrysophaeum taylorii</name>
    <dbReference type="NCBI Taxonomy" id="2483200"/>
    <lineage>
        <taxon>Eukaryota</taxon>
        <taxon>Sar</taxon>
        <taxon>Stramenopiles</taxon>
        <taxon>Ochrophyta</taxon>
        <taxon>Pelagophyceae</taxon>
        <taxon>Pelagomonadales</taxon>
        <taxon>Pelagomonadaceae</taxon>
        <taxon>Chrysophaeum</taxon>
    </lineage>
</organism>
<protein>
    <recommendedName>
        <fullName evidence="9">Ethanolaminephosphotransferase</fullName>
    </recommendedName>
</protein>
<dbReference type="GO" id="GO:0016780">
    <property type="term" value="F:phosphotransferase activity, for other substituted phosphate groups"/>
    <property type="evidence" value="ECO:0007669"/>
    <property type="project" value="InterPro"/>
</dbReference>
<evidence type="ECO:0000256" key="3">
    <source>
        <dbReference type="ARBA" id="ARBA00022679"/>
    </source>
</evidence>
<keyword evidence="4 6" id="KW-0472">Membrane</keyword>
<dbReference type="Gene3D" id="1.20.120.1760">
    <property type="match status" value="1"/>
</dbReference>
<feature type="transmembrane region" description="Helical" evidence="6">
    <location>
        <begin position="284"/>
        <end position="303"/>
    </location>
</feature>
<evidence type="ECO:0000256" key="2">
    <source>
        <dbReference type="ARBA" id="ARBA00010441"/>
    </source>
</evidence>
<keyword evidence="6" id="KW-0812">Transmembrane</keyword>
<name>A0AAD7XLB2_9STRA</name>
<sequence>MGFYITPAGAEAIKKYKYSGSDLSYYFRYVLTPMNVRLVEWLPVWLAPNVITVAGLCFLLVALALSVFFSPSLESPLPSALYVYIAFAQFAYQTLDNLDGRQARRTDNSSPLGLLCDHGSDALAVTVLTLVLAAVVRCGGGSAYLVVLWFALATPFFFATWEEYYAGSLVLGVVNGPSDGILVGMLCALLPAVYGADFWLQPVHVPGTITRVVARHWILLGLLVLSVIPTVLSNVHNVARKRRSLGKGMGAPVRALGPFVLLTASVFVWLRYSTLPLLERHPRAVIGAVGIVFGNIACKLMLAHLCGHGYKLRRFSLLPLVLAAANSCCGAALVNERVMLFVALGFAFVCWLHFVVVVSWELTMVLGIRVFFVKPIRKNKAM</sequence>
<evidence type="ECO:0000313" key="7">
    <source>
        <dbReference type="EMBL" id="KAJ8602555.1"/>
    </source>
</evidence>
<dbReference type="PROSITE" id="PS00379">
    <property type="entry name" value="CDP_ALCOHOL_P_TRANSF"/>
    <property type="match status" value="1"/>
</dbReference>
<feature type="transmembrane region" description="Helical" evidence="6">
    <location>
        <begin position="315"/>
        <end position="334"/>
    </location>
</feature>
<gene>
    <name evidence="7" type="ORF">CTAYLR_008347</name>
</gene>
<feature type="transmembrane region" description="Helical" evidence="6">
    <location>
        <begin position="44"/>
        <end position="69"/>
    </location>
</feature>
<evidence type="ECO:0000256" key="6">
    <source>
        <dbReference type="SAM" id="Phobius"/>
    </source>
</evidence>
<dbReference type="PANTHER" id="PTHR10414">
    <property type="entry name" value="ETHANOLAMINEPHOSPHOTRANSFERASE"/>
    <property type="match status" value="1"/>
</dbReference>
<dbReference type="PANTHER" id="PTHR10414:SF37">
    <property type="entry name" value="BB IN A BOXCAR, ISOFORM C"/>
    <property type="match status" value="1"/>
</dbReference>
<dbReference type="InterPro" id="IPR043130">
    <property type="entry name" value="CDP-OH_PTrfase_TM_dom"/>
</dbReference>
<feature type="transmembrane region" description="Helical" evidence="6">
    <location>
        <begin position="214"/>
        <end position="232"/>
    </location>
</feature>
<evidence type="ECO:0000256" key="4">
    <source>
        <dbReference type="ARBA" id="ARBA00023136"/>
    </source>
</evidence>
<feature type="transmembrane region" description="Helical" evidence="6">
    <location>
        <begin position="168"/>
        <end position="194"/>
    </location>
</feature>
<dbReference type="PIRSF" id="PIRSF015665">
    <property type="entry name" value="CHOPT"/>
    <property type="match status" value="1"/>
</dbReference>
<dbReference type="InterPro" id="IPR000462">
    <property type="entry name" value="CDP-OH_P_trans"/>
</dbReference>
<reference evidence="7" key="1">
    <citation type="submission" date="2023-01" db="EMBL/GenBank/DDBJ databases">
        <title>Metagenome sequencing of chrysophaentin producing Chrysophaeum taylorii.</title>
        <authorList>
            <person name="Davison J."/>
            <person name="Bewley C."/>
        </authorList>
    </citation>
    <scope>NUCLEOTIDE SEQUENCE</scope>
    <source>
        <strain evidence="7">NIES-1699</strain>
    </source>
</reference>
<accession>A0AAD7XLB2</accession>
<keyword evidence="8" id="KW-1185">Reference proteome</keyword>
<proteinExistence type="inferred from homology"/>
<comment type="similarity">
    <text evidence="2 5">Belongs to the CDP-alcohol phosphatidyltransferase class-I family.</text>
</comment>
<dbReference type="EMBL" id="JAQMWT010000377">
    <property type="protein sequence ID" value="KAJ8602555.1"/>
    <property type="molecule type" value="Genomic_DNA"/>
</dbReference>
<evidence type="ECO:0000256" key="1">
    <source>
        <dbReference type="ARBA" id="ARBA00004370"/>
    </source>
</evidence>
<evidence type="ECO:0000313" key="8">
    <source>
        <dbReference type="Proteomes" id="UP001230188"/>
    </source>
</evidence>